<evidence type="ECO:0000256" key="1">
    <source>
        <dbReference type="SAM" id="MobiDB-lite"/>
    </source>
</evidence>
<dbReference type="RefSeq" id="WP_050672097.1">
    <property type="nucleotide sequence ID" value="NZ_LAIR01000003.1"/>
</dbReference>
<reference evidence="6" key="2">
    <citation type="submission" date="2015-03" db="EMBL/GenBank/DDBJ databases">
        <title>Luteipulveratus halotolerans sp. nov., a novel actinobacterium (Dermacoccaceae) from Sarawak, Malaysia.</title>
        <authorList>
            <person name="Juboi H."/>
            <person name="Basik A."/>
            <person name="Shamsul S.S."/>
            <person name="Arnold P."/>
            <person name="Schmitt E.K."/>
            <person name="Sanglier J.-J."/>
            <person name="Yeo T."/>
        </authorList>
    </citation>
    <scope>NUCLEOTIDE SEQUENCE [LARGE SCALE GENOMIC DNA]</scope>
    <source>
        <strain evidence="6">C296001</strain>
    </source>
</reference>
<gene>
    <name evidence="2" type="ORF">VV01_21395</name>
    <name evidence="3" type="ORF">VV01_21790</name>
    <name evidence="4" type="ORF">VV01_22070</name>
    <name evidence="5" type="ORF">VV01_22095</name>
</gene>
<comment type="caution">
    <text evidence="2">The sequence shown here is derived from an EMBL/GenBank/DDBJ whole genome shotgun (WGS) entry which is preliminary data.</text>
</comment>
<dbReference type="EMBL" id="LAIR01000003">
    <property type="protein sequence ID" value="KNX35941.1"/>
    <property type="molecule type" value="Genomic_DNA"/>
</dbReference>
<dbReference type="EMBL" id="LAIR01000003">
    <property type="protein sequence ID" value="KNX35897.1"/>
    <property type="molecule type" value="Genomic_DNA"/>
</dbReference>
<feature type="compositionally biased region" description="Polar residues" evidence="1">
    <location>
        <begin position="7"/>
        <end position="20"/>
    </location>
</feature>
<evidence type="ECO:0000313" key="2">
    <source>
        <dbReference type="EMBL" id="KNX35847.1"/>
    </source>
</evidence>
<reference evidence="2" key="1">
    <citation type="submission" date="2015-03" db="EMBL/GenBank/DDBJ databases">
        <title>Emergence of plasmid-mediated VIM-4 carbapenemase in Citrobacter freundii, co-harbouring armA, CTX-M-3, TEM-1 and QnrB at a cancer centre in Bulgaria.</title>
        <authorList>
            <person name="Sabtcheva S.D."/>
            <person name="Ivanov I.N."/>
        </authorList>
    </citation>
    <scope>NUCLEOTIDE SEQUENCE</scope>
    <source>
        <strain evidence="2">C296001</strain>
    </source>
</reference>
<protein>
    <submittedName>
        <fullName evidence="2">Uncharacterized protein</fullName>
    </submittedName>
</protein>
<evidence type="ECO:0000313" key="4">
    <source>
        <dbReference type="EMBL" id="KNX35941.1"/>
    </source>
</evidence>
<evidence type="ECO:0000313" key="6">
    <source>
        <dbReference type="Proteomes" id="UP000037397"/>
    </source>
</evidence>
<name>A0A0L6CDF8_9MICO</name>
<keyword evidence="6" id="KW-1185">Reference proteome</keyword>
<accession>A0A0L6CDF8</accession>
<proteinExistence type="predicted"/>
<dbReference type="AlphaFoldDB" id="A0A0L6CDF8"/>
<feature type="region of interest" description="Disordered" evidence="1">
    <location>
        <begin position="1"/>
        <end position="22"/>
    </location>
</feature>
<organism evidence="2 6">
    <name type="scientific">Luteipulveratus halotolerans</name>
    <dbReference type="NCBI Taxonomy" id="1631356"/>
    <lineage>
        <taxon>Bacteria</taxon>
        <taxon>Bacillati</taxon>
        <taxon>Actinomycetota</taxon>
        <taxon>Actinomycetes</taxon>
        <taxon>Micrococcales</taxon>
        <taxon>Dermacoccaceae</taxon>
        <taxon>Luteipulveratus</taxon>
    </lineage>
</organism>
<dbReference type="Proteomes" id="UP000037397">
    <property type="component" value="Unassembled WGS sequence"/>
</dbReference>
<sequence length="127" mass="13419">MIARFKVSSTVRESTLQPAGTATGGEIPITLRPSTVTEVLAGDLRVGQTINLSRPGKLDESIEGMEDVEPNKEYLLFVEAYPDGRASIIGGDEGIFKPAQAGAAFTSKKFGTVTANTLQSAARKAHP</sequence>
<dbReference type="EMBL" id="LAIR01000003">
    <property type="protein sequence ID" value="KNX35943.1"/>
    <property type="molecule type" value="Genomic_DNA"/>
</dbReference>
<evidence type="ECO:0000313" key="5">
    <source>
        <dbReference type="EMBL" id="KNX35943.1"/>
    </source>
</evidence>
<evidence type="ECO:0000313" key="3">
    <source>
        <dbReference type="EMBL" id="KNX35897.1"/>
    </source>
</evidence>
<dbReference type="EMBL" id="LAIR01000003">
    <property type="protein sequence ID" value="KNX35847.1"/>
    <property type="molecule type" value="Genomic_DNA"/>
</dbReference>